<proteinExistence type="inferred from homology"/>
<dbReference type="SMART" id="SM00947">
    <property type="entry name" value="Pro_CA"/>
    <property type="match status" value="1"/>
</dbReference>
<dbReference type="OrthoDB" id="10248475at2759"/>
<evidence type="ECO:0000313" key="9">
    <source>
        <dbReference type="EMBL" id="TXT07208.1"/>
    </source>
</evidence>
<evidence type="ECO:0000313" key="10">
    <source>
        <dbReference type="Proteomes" id="UP000473826"/>
    </source>
</evidence>
<dbReference type="GO" id="GO:0008270">
    <property type="term" value="F:zinc ion binding"/>
    <property type="evidence" value="ECO:0007669"/>
    <property type="project" value="UniProtKB-UniRule"/>
</dbReference>
<dbReference type="GO" id="GO:0034599">
    <property type="term" value="P:cellular response to oxidative stress"/>
    <property type="evidence" value="ECO:0007669"/>
    <property type="project" value="TreeGrafter"/>
</dbReference>
<keyword evidence="5 8" id="KW-0456">Lyase</keyword>
<evidence type="ECO:0000256" key="1">
    <source>
        <dbReference type="ARBA" id="ARBA00006217"/>
    </source>
</evidence>
<evidence type="ECO:0000256" key="7">
    <source>
        <dbReference type="PIRSR" id="PIRSR601765-1"/>
    </source>
</evidence>
<evidence type="ECO:0000256" key="4">
    <source>
        <dbReference type="ARBA" id="ARBA00022833"/>
    </source>
</evidence>
<dbReference type="EC" id="4.2.1.1" evidence="2 8"/>
<dbReference type="Pfam" id="PF00484">
    <property type="entry name" value="Pro_CA"/>
    <property type="match status" value="1"/>
</dbReference>
<dbReference type="GO" id="GO:0004089">
    <property type="term" value="F:carbonate dehydratase activity"/>
    <property type="evidence" value="ECO:0007669"/>
    <property type="project" value="UniProtKB-UniRule"/>
</dbReference>
<evidence type="ECO:0000256" key="3">
    <source>
        <dbReference type="ARBA" id="ARBA00022723"/>
    </source>
</evidence>
<feature type="binding site" evidence="7">
    <location>
        <position position="100"/>
    </location>
    <ligand>
        <name>Zn(2+)</name>
        <dbReference type="ChEBI" id="CHEBI:29105"/>
    </ligand>
</feature>
<keyword evidence="10" id="KW-1185">Reference proteome</keyword>
<dbReference type="AlphaFoldDB" id="A0A7D8ZJ34"/>
<keyword evidence="4 7" id="KW-0862">Zinc</keyword>
<evidence type="ECO:0000256" key="2">
    <source>
        <dbReference type="ARBA" id="ARBA00012925"/>
    </source>
</evidence>
<dbReference type="SUPFAM" id="SSF53056">
    <property type="entry name" value="beta-carbonic anhydrase, cab"/>
    <property type="match status" value="1"/>
</dbReference>
<comment type="caution">
    <text evidence="9">The sequence shown here is derived from an EMBL/GenBank/DDBJ whole genome shotgun (WGS) entry which is preliminary data.</text>
</comment>
<comment type="function">
    <text evidence="8">Reversible hydration of carbon dioxide.</text>
</comment>
<dbReference type="Gene3D" id="3.40.1050.10">
    <property type="entry name" value="Carbonic anhydrase"/>
    <property type="match status" value="1"/>
</dbReference>
<gene>
    <name evidence="9" type="ORF">VHUM_03378</name>
</gene>
<comment type="similarity">
    <text evidence="1 8">Belongs to the beta-class carbonic anhydrase family.</text>
</comment>
<feature type="binding site" evidence="7">
    <location>
        <position position="103"/>
    </location>
    <ligand>
        <name>Zn(2+)</name>
        <dbReference type="ChEBI" id="CHEBI:29105"/>
    </ligand>
</feature>
<dbReference type="GO" id="GO:0071244">
    <property type="term" value="P:cellular response to carbon dioxide"/>
    <property type="evidence" value="ECO:0007669"/>
    <property type="project" value="TreeGrafter"/>
</dbReference>
<dbReference type="InterPro" id="IPR036874">
    <property type="entry name" value="Carbonic_anhydrase_sf"/>
</dbReference>
<evidence type="ECO:0000256" key="6">
    <source>
        <dbReference type="ARBA" id="ARBA00048348"/>
    </source>
</evidence>
<keyword evidence="3 7" id="KW-0479">Metal-binding</keyword>
<dbReference type="PANTHER" id="PTHR11002">
    <property type="entry name" value="CARBONIC ANHYDRASE"/>
    <property type="match status" value="1"/>
</dbReference>
<dbReference type="InterPro" id="IPR001765">
    <property type="entry name" value="Carbonic_anhydrase"/>
</dbReference>
<sequence>MAHPELAPYLSGNAQWAHQTAAADPTFLPQLATGQAPTVLWIGCADSRVPESVIMQRKPGDVFVHVTHSCQFQAEDDSANAVLNYGVLHLGATHVAIVGHTACGGCNAAFAAPRDGAAPGNHLGRFLAPLIALRHSLPDTATADDLVRANVAEGVKNAVASETIQTAWAQGKKVYVHGWLYDLKTGLLQDLHYSQGPQ</sequence>
<organism evidence="9 10">
    <name type="scientific">Vanrija humicola</name>
    <name type="common">Yeast</name>
    <name type="synonym">Cryptococcus humicola</name>
    <dbReference type="NCBI Taxonomy" id="5417"/>
    <lineage>
        <taxon>Eukaryota</taxon>
        <taxon>Fungi</taxon>
        <taxon>Dikarya</taxon>
        <taxon>Basidiomycota</taxon>
        <taxon>Agaricomycotina</taxon>
        <taxon>Tremellomycetes</taxon>
        <taxon>Trichosporonales</taxon>
        <taxon>Trichosporonaceae</taxon>
        <taxon>Vanrija</taxon>
    </lineage>
</organism>
<dbReference type="Proteomes" id="UP000473826">
    <property type="component" value="Unassembled WGS sequence"/>
</dbReference>
<protein>
    <recommendedName>
        <fullName evidence="2 8">Carbonic anhydrase</fullName>
        <ecNumber evidence="2 8">4.2.1.1</ecNumber>
    </recommendedName>
    <alternativeName>
        <fullName evidence="8">Carbonate dehydratase</fullName>
    </alternativeName>
</protein>
<accession>A0A7D8ZJ34</accession>
<name>A0A7D8ZJ34_VANHU</name>
<dbReference type="PANTHER" id="PTHR11002:SF76">
    <property type="entry name" value="CARBONIC ANHYDRASE"/>
    <property type="match status" value="1"/>
</dbReference>
<feature type="binding site" evidence="7">
    <location>
        <position position="44"/>
    </location>
    <ligand>
        <name>Zn(2+)</name>
        <dbReference type="ChEBI" id="CHEBI:29105"/>
    </ligand>
</feature>
<comment type="catalytic activity">
    <reaction evidence="6 8">
        <text>hydrogencarbonate + H(+) = CO2 + H2O</text>
        <dbReference type="Rhea" id="RHEA:10748"/>
        <dbReference type="ChEBI" id="CHEBI:15377"/>
        <dbReference type="ChEBI" id="CHEBI:15378"/>
        <dbReference type="ChEBI" id="CHEBI:16526"/>
        <dbReference type="ChEBI" id="CHEBI:17544"/>
        <dbReference type="EC" id="4.2.1.1"/>
    </reaction>
</comment>
<dbReference type="EMBL" id="QKWK01000009">
    <property type="protein sequence ID" value="TXT07208.1"/>
    <property type="molecule type" value="Genomic_DNA"/>
</dbReference>
<comment type="cofactor">
    <cofactor evidence="7">
        <name>Zn(2+)</name>
        <dbReference type="ChEBI" id="CHEBI:29105"/>
    </cofactor>
    <text evidence="7">Binds 1 zinc ion per subunit.</text>
</comment>
<feature type="binding site" evidence="7">
    <location>
        <position position="46"/>
    </location>
    <ligand>
        <name>Zn(2+)</name>
        <dbReference type="ChEBI" id="CHEBI:29105"/>
    </ligand>
</feature>
<reference evidence="9 10" key="1">
    <citation type="journal article" date="2019" name="PLoS Genet.">
        <title>Convergent evolution of linked mating-type loci in basidiomycete fungi.</title>
        <authorList>
            <person name="Sun S."/>
            <person name="Coelho M.A."/>
            <person name="Heitman J."/>
            <person name="Nowrousian M."/>
        </authorList>
    </citation>
    <scope>NUCLEOTIDE SEQUENCE [LARGE SCALE GENOMIC DNA]</scope>
    <source>
        <strain evidence="9 10">CBS 4282</strain>
    </source>
</reference>
<evidence type="ECO:0000256" key="5">
    <source>
        <dbReference type="ARBA" id="ARBA00023239"/>
    </source>
</evidence>
<evidence type="ECO:0000256" key="8">
    <source>
        <dbReference type="RuleBase" id="RU003956"/>
    </source>
</evidence>